<evidence type="ECO:0000256" key="3">
    <source>
        <dbReference type="ARBA" id="ARBA00022933"/>
    </source>
</evidence>
<evidence type="ECO:0000256" key="6">
    <source>
        <dbReference type="SAM" id="MobiDB-lite"/>
    </source>
</evidence>
<dbReference type="InterPro" id="IPR024491">
    <property type="entry name" value="Se_SelK/SelG"/>
</dbReference>
<dbReference type="GO" id="GO:0005794">
    <property type="term" value="C:Golgi apparatus"/>
    <property type="evidence" value="ECO:0007669"/>
    <property type="project" value="TreeGrafter"/>
</dbReference>
<evidence type="ECO:0000256" key="1">
    <source>
        <dbReference type="ARBA" id="ARBA00004167"/>
    </source>
</evidence>
<sequence length="93" mass="9949">MVYVGRDGRVHDQRPWDMSRIVDMFTGFFTFTWFFLQSLIEPLQSIGGGQSGGGARRTGGGGGGGNDRRPPGPSNRRIGRITTMSDCSVPGGG</sequence>
<feature type="transmembrane region" description="Helical" evidence="7">
    <location>
        <begin position="21"/>
        <end position="40"/>
    </location>
</feature>
<evidence type="ECO:0000256" key="2">
    <source>
        <dbReference type="ARBA" id="ARBA00022692"/>
    </source>
</evidence>
<dbReference type="GO" id="GO:0032469">
    <property type="term" value="P:endoplasmic reticulum calcium ion homeostasis"/>
    <property type="evidence" value="ECO:0007669"/>
    <property type="project" value="TreeGrafter"/>
</dbReference>
<proteinExistence type="evidence at transcript level"/>
<feature type="compositionally biased region" description="Gly residues" evidence="6">
    <location>
        <begin position="46"/>
        <end position="65"/>
    </location>
</feature>
<keyword evidence="5 7" id="KW-0472">Membrane</keyword>
<accession>A0A0K8TTT4</accession>
<dbReference type="GO" id="GO:0005789">
    <property type="term" value="C:endoplasmic reticulum membrane"/>
    <property type="evidence" value="ECO:0007669"/>
    <property type="project" value="TreeGrafter"/>
</dbReference>
<dbReference type="PANTHER" id="PTHR16875:SF0">
    <property type="entry name" value="SELENOPROTEIN K"/>
    <property type="match status" value="1"/>
</dbReference>
<dbReference type="PANTHER" id="PTHR16875">
    <property type="entry name" value="SELENOPROTEIN K"/>
    <property type="match status" value="1"/>
</dbReference>
<evidence type="ECO:0000256" key="5">
    <source>
        <dbReference type="ARBA" id="ARBA00023136"/>
    </source>
</evidence>
<evidence type="ECO:0000256" key="7">
    <source>
        <dbReference type="SAM" id="Phobius"/>
    </source>
</evidence>
<evidence type="ECO:0000256" key="4">
    <source>
        <dbReference type="ARBA" id="ARBA00022989"/>
    </source>
</evidence>
<reference evidence="8" key="1">
    <citation type="journal article" date="2015" name="Insect Biochem. Mol. Biol.">
        <title>An insight into the sialome of the horse fly, Tabanus bromius.</title>
        <authorList>
            <person name="Ribeiro J.M."/>
            <person name="Kazimirova M."/>
            <person name="Takac P."/>
            <person name="Andersen J.F."/>
            <person name="Francischetti I.M."/>
        </authorList>
    </citation>
    <scope>NUCLEOTIDE SEQUENCE</scope>
</reference>
<comment type="subcellular location">
    <subcellularLocation>
        <location evidence="1">Membrane</location>
        <topology evidence="1">Single-pass membrane protein</topology>
    </subcellularLocation>
</comment>
<feature type="region of interest" description="Disordered" evidence="6">
    <location>
        <begin position="46"/>
        <end position="93"/>
    </location>
</feature>
<dbReference type="EMBL" id="GDAI01000052">
    <property type="protein sequence ID" value="JAI17551.1"/>
    <property type="molecule type" value="mRNA"/>
</dbReference>
<organism evidence="8">
    <name type="scientific">Tabanus bromius</name>
    <name type="common">Band-eyed brown horse fly</name>
    <dbReference type="NCBI Taxonomy" id="304241"/>
    <lineage>
        <taxon>Eukaryota</taxon>
        <taxon>Metazoa</taxon>
        <taxon>Ecdysozoa</taxon>
        <taxon>Arthropoda</taxon>
        <taxon>Hexapoda</taxon>
        <taxon>Insecta</taxon>
        <taxon>Pterygota</taxon>
        <taxon>Neoptera</taxon>
        <taxon>Endopterygota</taxon>
        <taxon>Diptera</taxon>
        <taxon>Brachycera</taxon>
        <taxon>Tabanomorpha</taxon>
        <taxon>Tabanoidea</taxon>
        <taxon>Tabanidae</taxon>
        <taxon>Tabanus</taxon>
    </lineage>
</organism>
<dbReference type="Pfam" id="PF10961">
    <property type="entry name" value="SelK_SelG"/>
    <property type="match status" value="1"/>
</dbReference>
<name>A0A0K8TTT4_TABBR</name>
<keyword evidence="2 7" id="KW-0812">Transmembrane</keyword>
<dbReference type="GO" id="GO:0006816">
    <property type="term" value="P:calcium ion transport"/>
    <property type="evidence" value="ECO:0007669"/>
    <property type="project" value="TreeGrafter"/>
</dbReference>
<protein>
    <submittedName>
        <fullName evidence="8">Putative selenoprotein g</fullName>
    </submittedName>
</protein>
<evidence type="ECO:0000313" key="8">
    <source>
        <dbReference type="EMBL" id="JAI17551.1"/>
    </source>
</evidence>
<keyword evidence="3" id="KW-0712">Selenocysteine</keyword>
<dbReference type="AlphaFoldDB" id="A0A0K8TTT4"/>
<keyword evidence="4 7" id="KW-1133">Transmembrane helix</keyword>